<name>A0A9D1KIW3_9FIRM</name>
<evidence type="ECO:0000313" key="17">
    <source>
        <dbReference type="Proteomes" id="UP000824136"/>
    </source>
</evidence>
<proteinExistence type="inferred from homology"/>
<sequence>MTRAVLLGLFDGVHTGHMTALDALLRSGADERLVYTFSSDELDTKGVRKLLLTDSEKEEKLLAAGADRVIFASFAGVREMSAEEFVSSQLIERLHADVVVCGENFRFGKGAAAGAGELGAILSGHGKRLISVPLRIDGGEPVSTTRIRGLIESERLKEANRLLGYNYFLRGKVIHGASLGRRMGIRTINTTYDGCKLLPPDGVYSSDVEIAGRRYMGVTDIGVKPTVSQESARGVETHILGFEDSVYDSTACIIFNDFYRREKKFDSLTALIEQINADISKRKEEGAAFAGE</sequence>
<dbReference type="SMART" id="SM00904">
    <property type="entry name" value="Flavokinase"/>
    <property type="match status" value="1"/>
</dbReference>
<dbReference type="PIRSF" id="PIRSF004491">
    <property type="entry name" value="FAD_Synth"/>
    <property type="match status" value="1"/>
</dbReference>
<evidence type="ECO:0000256" key="4">
    <source>
        <dbReference type="ARBA" id="ARBA00022643"/>
    </source>
</evidence>
<dbReference type="InterPro" id="IPR015865">
    <property type="entry name" value="Riboflavin_kinase_bac/euk"/>
</dbReference>
<evidence type="ECO:0000256" key="8">
    <source>
        <dbReference type="ARBA" id="ARBA00022777"/>
    </source>
</evidence>
<reference evidence="16" key="1">
    <citation type="submission" date="2020-10" db="EMBL/GenBank/DDBJ databases">
        <authorList>
            <person name="Gilroy R."/>
        </authorList>
    </citation>
    <scope>NUCLEOTIDE SEQUENCE</scope>
    <source>
        <strain evidence="16">CHK33-4379</strain>
    </source>
</reference>
<dbReference type="InterPro" id="IPR023465">
    <property type="entry name" value="Riboflavin_kinase_dom_sf"/>
</dbReference>
<dbReference type="SUPFAM" id="SSF82114">
    <property type="entry name" value="Riboflavin kinase-like"/>
    <property type="match status" value="1"/>
</dbReference>
<dbReference type="SUPFAM" id="SSF52374">
    <property type="entry name" value="Nucleotidylyl transferase"/>
    <property type="match status" value="1"/>
</dbReference>
<keyword evidence="7 14" id="KW-0547">Nucleotide-binding</keyword>
<keyword evidence="10 14" id="KW-0067">ATP-binding</keyword>
<dbReference type="EC" id="2.7.7.2" evidence="14"/>
<accession>A0A9D1KIW3</accession>
<evidence type="ECO:0000256" key="1">
    <source>
        <dbReference type="ARBA" id="ARBA00004726"/>
    </source>
</evidence>
<protein>
    <recommendedName>
        <fullName evidence="14">Riboflavin biosynthesis protein</fullName>
    </recommendedName>
    <domain>
        <recommendedName>
            <fullName evidence="14">Riboflavin kinase</fullName>
            <ecNumber evidence="14">2.7.1.26</ecNumber>
        </recommendedName>
        <alternativeName>
            <fullName evidence="14">Flavokinase</fullName>
        </alternativeName>
    </domain>
    <domain>
        <recommendedName>
            <fullName evidence="14">FMN adenylyltransferase</fullName>
            <ecNumber evidence="14">2.7.7.2</ecNumber>
        </recommendedName>
        <alternativeName>
            <fullName evidence="14">FAD pyrophosphorylase</fullName>
        </alternativeName>
        <alternativeName>
            <fullName evidence="14">FAD synthase</fullName>
        </alternativeName>
    </domain>
</protein>
<dbReference type="InterPro" id="IPR002606">
    <property type="entry name" value="Riboflavin_kinase_bac"/>
</dbReference>
<dbReference type="Pfam" id="PF06574">
    <property type="entry name" value="FAD_syn"/>
    <property type="match status" value="1"/>
</dbReference>
<dbReference type="AlphaFoldDB" id="A0A9D1KIW3"/>
<keyword evidence="11" id="KW-0511">Multifunctional enzyme</keyword>
<evidence type="ECO:0000256" key="2">
    <source>
        <dbReference type="ARBA" id="ARBA00005201"/>
    </source>
</evidence>
<evidence type="ECO:0000256" key="11">
    <source>
        <dbReference type="ARBA" id="ARBA00023268"/>
    </source>
</evidence>
<evidence type="ECO:0000256" key="5">
    <source>
        <dbReference type="ARBA" id="ARBA00022679"/>
    </source>
</evidence>
<keyword evidence="5 14" id="KW-0808">Transferase</keyword>
<dbReference type="PANTHER" id="PTHR22749:SF6">
    <property type="entry name" value="RIBOFLAVIN KINASE"/>
    <property type="match status" value="1"/>
</dbReference>
<dbReference type="EC" id="2.7.1.26" evidence="14"/>
<evidence type="ECO:0000256" key="7">
    <source>
        <dbReference type="ARBA" id="ARBA00022741"/>
    </source>
</evidence>
<dbReference type="GO" id="GO:0006747">
    <property type="term" value="P:FAD biosynthetic process"/>
    <property type="evidence" value="ECO:0007669"/>
    <property type="project" value="UniProtKB-UniRule"/>
</dbReference>
<comment type="catalytic activity">
    <reaction evidence="13 14">
        <text>FMN + ATP + H(+) = FAD + diphosphate</text>
        <dbReference type="Rhea" id="RHEA:17237"/>
        <dbReference type="ChEBI" id="CHEBI:15378"/>
        <dbReference type="ChEBI" id="CHEBI:30616"/>
        <dbReference type="ChEBI" id="CHEBI:33019"/>
        <dbReference type="ChEBI" id="CHEBI:57692"/>
        <dbReference type="ChEBI" id="CHEBI:58210"/>
        <dbReference type="EC" id="2.7.7.2"/>
    </reaction>
</comment>
<dbReference type="PANTHER" id="PTHR22749">
    <property type="entry name" value="RIBOFLAVIN KINASE/FMN ADENYLYLTRANSFERASE"/>
    <property type="match status" value="1"/>
</dbReference>
<evidence type="ECO:0000256" key="3">
    <source>
        <dbReference type="ARBA" id="ARBA00022630"/>
    </source>
</evidence>
<evidence type="ECO:0000256" key="9">
    <source>
        <dbReference type="ARBA" id="ARBA00022827"/>
    </source>
</evidence>
<keyword evidence="8 14" id="KW-0418">Kinase</keyword>
<keyword evidence="6 14" id="KW-0548">Nucleotidyltransferase</keyword>
<comment type="pathway">
    <text evidence="2 14">Cofactor biosynthesis; FMN biosynthesis; FMN from riboflavin (ATP route): step 1/1.</text>
</comment>
<reference evidence="16" key="2">
    <citation type="journal article" date="2021" name="PeerJ">
        <title>Extensive microbial diversity within the chicken gut microbiome revealed by metagenomics and culture.</title>
        <authorList>
            <person name="Gilroy R."/>
            <person name="Ravi A."/>
            <person name="Getino M."/>
            <person name="Pursley I."/>
            <person name="Horton D.L."/>
            <person name="Alikhan N.F."/>
            <person name="Baker D."/>
            <person name="Gharbi K."/>
            <person name="Hall N."/>
            <person name="Watson M."/>
            <person name="Adriaenssens E.M."/>
            <person name="Foster-Nyarko E."/>
            <person name="Jarju S."/>
            <person name="Secka A."/>
            <person name="Antonio M."/>
            <person name="Oren A."/>
            <person name="Chaudhuri R.R."/>
            <person name="La Ragione R."/>
            <person name="Hildebrand F."/>
            <person name="Pallen M.J."/>
        </authorList>
    </citation>
    <scope>NUCLEOTIDE SEQUENCE</scope>
    <source>
        <strain evidence="16">CHK33-4379</strain>
    </source>
</reference>
<dbReference type="GO" id="GO:0009398">
    <property type="term" value="P:FMN biosynthetic process"/>
    <property type="evidence" value="ECO:0007669"/>
    <property type="project" value="UniProtKB-UniRule"/>
</dbReference>
<dbReference type="InterPro" id="IPR014729">
    <property type="entry name" value="Rossmann-like_a/b/a_fold"/>
</dbReference>
<comment type="pathway">
    <text evidence="1 14">Cofactor biosynthesis; FAD biosynthesis; FAD from FMN: step 1/1.</text>
</comment>
<feature type="domain" description="Riboflavin kinase" evidence="15">
    <location>
        <begin position="162"/>
        <end position="287"/>
    </location>
</feature>
<evidence type="ECO:0000313" key="16">
    <source>
        <dbReference type="EMBL" id="HIT58284.1"/>
    </source>
</evidence>
<comment type="catalytic activity">
    <reaction evidence="12 14">
        <text>riboflavin + ATP = FMN + ADP + H(+)</text>
        <dbReference type="Rhea" id="RHEA:14357"/>
        <dbReference type="ChEBI" id="CHEBI:15378"/>
        <dbReference type="ChEBI" id="CHEBI:30616"/>
        <dbReference type="ChEBI" id="CHEBI:57986"/>
        <dbReference type="ChEBI" id="CHEBI:58210"/>
        <dbReference type="ChEBI" id="CHEBI:456216"/>
        <dbReference type="EC" id="2.7.1.26"/>
    </reaction>
</comment>
<keyword evidence="4 14" id="KW-0288">FMN</keyword>
<gene>
    <name evidence="16" type="ORF">IAC39_00955</name>
</gene>
<evidence type="ECO:0000256" key="13">
    <source>
        <dbReference type="ARBA" id="ARBA00049494"/>
    </source>
</evidence>
<dbReference type="Gene3D" id="3.40.50.620">
    <property type="entry name" value="HUPs"/>
    <property type="match status" value="1"/>
</dbReference>
<comment type="caution">
    <text evidence="16">The sequence shown here is derived from an EMBL/GenBank/DDBJ whole genome shotgun (WGS) entry which is preliminary data.</text>
</comment>
<keyword evidence="9 14" id="KW-0274">FAD</keyword>
<dbReference type="GO" id="GO:0008531">
    <property type="term" value="F:riboflavin kinase activity"/>
    <property type="evidence" value="ECO:0007669"/>
    <property type="project" value="UniProtKB-UniRule"/>
</dbReference>
<evidence type="ECO:0000259" key="15">
    <source>
        <dbReference type="SMART" id="SM00904"/>
    </source>
</evidence>
<dbReference type="InterPro" id="IPR023468">
    <property type="entry name" value="Riboflavin_kinase"/>
</dbReference>
<evidence type="ECO:0000256" key="10">
    <source>
        <dbReference type="ARBA" id="ARBA00022840"/>
    </source>
</evidence>
<evidence type="ECO:0000256" key="6">
    <source>
        <dbReference type="ARBA" id="ARBA00022695"/>
    </source>
</evidence>
<evidence type="ECO:0000256" key="14">
    <source>
        <dbReference type="PIRNR" id="PIRNR004491"/>
    </source>
</evidence>
<dbReference type="InterPro" id="IPR015864">
    <property type="entry name" value="FAD_synthase"/>
</dbReference>
<dbReference type="EMBL" id="DVLL01000005">
    <property type="protein sequence ID" value="HIT58284.1"/>
    <property type="molecule type" value="Genomic_DNA"/>
</dbReference>
<dbReference type="GO" id="GO:0009231">
    <property type="term" value="P:riboflavin biosynthetic process"/>
    <property type="evidence" value="ECO:0007669"/>
    <property type="project" value="InterPro"/>
</dbReference>
<keyword evidence="3 14" id="KW-0285">Flavoprotein</keyword>
<dbReference type="GO" id="GO:0005524">
    <property type="term" value="F:ATP binding"/>
    <property type="evidence" value="ECO:0007669"/>
    <property type="project" value="UniProtKB-UniRule"/>
</dbReference>
<dbReference type="GO" id="GO:0003919">
    <property type="term" value="F:FMN adenylyltransferase activity"/>
    <property type="evidence" value="ECO:0007669"/>
    <property type="project" value="UniProtKB-UniRule"/>
</dbReference>
<dbReference type="Gene3D" id="2.40.30.30">
    <property type="entry name" value="Riboflavin kinase-like"/>
    <property type="match status" value="1"/>
</dbReference>
<organism evidence="16 17">
    <name type="scientific">Candidatus Faeciplasma pullistercoris</name>
    <dbReference type="NCBI Taxonomy" id="2840800"/>
    <lineage>
        <taxon>Bacteria</taxon>
        <taxon>Bacillati</taxon>
        <taxon>Bacillota</taxon>
        <taxon>Clostridia</taxon>
        <taxon>Eubacteriales</taxon>
        <taxon>Oscillospiraceae</taxon>
        <taxon>Oscillospiraceae incertae sedis</taxon>
        <taxon>Candidatus Faeciplasma</taxon>
    </lineage>
</organism>
<dbReference type="Pfam" id="PF01687">
    <property type="entry name" value="Flavokinase"/>
    <property type="match status" value="1"/>
</dbReference>
<dbReference type="Proteomes" id="UP000824136">
    <property type="component" value="Unassembled WGS sequence"/>
</dbReference>
<comment type="similarity">
    <text evidence="14">Belongs to the ribF family.</text>
</comment>
<evidence type="ECO:0000256" key="12">
    <source>
        <dbReference type="ARBA" id="ARBA00047880"/>
    </source>
</evidence>